<keyword evidence="1" id="KW-0812">Transmembrane</keyword>
<reference evidence="2 3" key="1">
    <citation type="submission" date="2015-08" db="EMBL/GenBank/DDBJ databases">
        <title>Next Generation Sequencing and Analysis of the Genome of Puccinia sorghi L Schw, the Causal Agent of Maize Common Rust.</title>
        <authorList>
            <person name="Rochi L."/>
            <person name="Burguener G."/>
            <person name="Darino M."/>
            <person name="Turjanski A."/>
            <person name="Kreff E."/>
            <person name="Dieguez M.J."/>
            <person name="Sacco F."/>
        </authorList>
    </citation>
    <scope>NUCLEOTIDE SEQUENCE [LARGE SCALE GENOMIC DNA]</scope>
    <source>
        <strain evidence="2 3">RO10H11247</strain>
    </source>
</reference>
<evidence type="ECO:0000313" key="3">
    <source>
        <dbReference type="Proteomes" id="UP000037035"/>
    </source>
</evidence>
<accession>A0A0L6U8V8</accession>
<dbReference type="OrthoDB" id="2509690at2759"/>
<keyword evidence="1" id="KW-0472">Membrane</keyword>
<feature type="transmembrane region" description="Helical" evidence="1">
    <location>
        <begin position="112"/>
        <end position="129"/>
    </location>
</feature>
<gene>
    <name evidence="2" type="ORF">VP01_8611g2</name>
</gene>
<evidence type="ECO:0000256" key="1">
    <source>
        <dbReference type="SAM" id="Phobius"/>
    </source>
</evidence>
<name>A0A0L6U8V8_9BASI</name>
<dbReference type="VEuPathDB" id="FungiDB:VP01_8611g2"/>
<evidence type="ECO:0000313" key="2">
    <source>
        <dbReference type="EMBL" id="KNZ44979.1"/>
    </source>
</evidence>
<sequence>MKTTPIAESLRKPDTTMDDKISTAILKTTIKAIPLWNQESLTLWRSRVENMLELQNLCKNHTEEKGILTETEELQLHALIPSKLEATVHANLSMSSGTIQTYHVSLLKLKPALASSVVVILFFTYIIAANTQGLRNSLKGPQNQDQKPILPQ</sequence>
<feature type="non-terminal residue" evidence="2">
    <location>
        <position position="152"/>
    </location>
</feature>
<keyword evidence="3" id="KW-1185">Reference proteome</keyword>
<comment type="caution">
    <text evidence="2">The sequence shown here is derived from an EMBL/GenBank/DDBJ whole genome shotgun (WGS) entry which is preliminary data.</text>
</comment>
<dbReference type="Proteomes" id="UP000037035">
    <property type="component" value="Unassembled WGS sequence"/>
</dbReference>
<dbReference type="AlphaFoldDB" id="A0A0L6U8V8"/>
<keyword evidence="1" id="KW-1133">Transmembrane helix</keyword>
<dbReference type="EMBL" id="LAVV01014173">
    <property type="protein sequence ID" value="KNZ44979.1"/>
    <property type="molecule type" value="Genomic_DNA"/>
</dbReference>
<proteinExistence type="predicted"/>
<protein>
    <submittedName>
        <fullName evidence="2">Uncharacterized protein</fullName>
    </submittedName>
</protein>
<organism evidence="2 3">
    <name type="scientific">Puccinia sorghi</name>
    <dbReference type="NCBI Taxonomy" id="27349"/>
    <lineage>
        <taxon>Eukaryota</taxon>
        <taxon>Fungi</taxon>
        <taxon>Dikarya</taxon>
        <taxon>Basidiomycota</taxon>
        <taxon>Pucciniomycotina</taxon>
        <taxon>Pucciniomycetes</taxon>
        <taxon>Pucciniales</taxon>
        <taxon>Pucciniaceae</taxon>
        <taxon>Puccinia</taxon>
    </lineage>
</organism>